<dbReference type="AlphaFoldDB" id="A0A255Z7L6"/>
<keyword evidence="6 8" id="KW-0472">Membrane</keyword>
<evidence type="ECO:0008006" key="11">
    <source>
        <dbReference type="Google" id="ProtNLM"/>
    </source>
</evidence>
<comment type="caution">
    <text evidence="9">The sequence shown here is derived from an EMBL/GenBank/DDBJ whole genome shotgun (WGS) entry which is preliminary data.</text>
</comment>
<evidence type="ECO:0000313" key="10">
    <source>
        <dbReference type="Proteomes" id="UP000216998"/>
    </source>
</evidence>
<evidence type="ECO:0000256" key="5">
    <source>
        <dbReference type="ARBA" id="ARBA00022989"/>
    </source>
</evidence>
<dbReference type="InterPro" id="IPR000715">
    <property type="entry name" value="Glycosyl_transferase_4"/>
</dbReference>
<dbReference type="PANTHER" id="PTHR22926:SF3">
    <property type="entry name" value="UNDECAPRENYL-PHOSPHATE ALPHA-N-ACETYLGLUCOSAMINYL 1-PHOSPHATE TRANSFERASE"/>
    <property type="match status" value="1"/>
</dbReference>
<dbReference type="GO" id="GO:0071555">
    <property type="term" value="P:cell wall organization"/>
    <property type="evidence" value="ECO:0007669"/>
    <property type="project" value="TreeGrafter"/>
</dbReference>
<keyword evidence="3" id="KW-0808">Transferase</keyword>
<keyword evidence="7" id="KW-0460">Magnesium</keyword>
<feature type="transmembrane region" description="Helical" evidence="8">
    <location>
        <begin position="302"/>
        <end position="324"/>
    </location>
</feature>
<dbReference type="PANTHER" id="PTHR22926">
    <property type="entry name" value="PHOSPHO-N-ACETYLMURAMOYL-PENTAPEPTIDE-TRANSFERASE"/>
    <property type="match status" value="1"/>
</dbReference>
<feature type="transmembrane region" description="Helical" evidence="8">
    <location>
        <begin position="239"/>
        <end position="258"/>
    </location>
</feature>
<reference evidence="9 10" key="1">
    <citation type="submission" date="2017-07" db="EMBL/GenBank/DDBJ databases">
        <title>Niveispirillum cyanobacteriorum sp. nov., isolated from cyanobacterial aggregates in a eutrophic lake.</title>
        <authorList>
            <person name="Cai H."/>
        </authorList>
    </citation>
    <scope>NUCLEOTIDE SEQUENCE [LARGE SCALE GENOMIC DNA]</scope>
    <source>
        <strain evidence="10">TH1-14</strain>
    </source>
</reference>
<dbReference type="GO" id="GO:0009103">
    <property type="term" value="P:lipopolysaccharide biosynthetic process"/>
    <property type="evidence" value="ECO:0007669"/>
    <property type="project" value="TreeGrafter"/>
</dbReference>
<keyword evidence="2" id="KW-1003">Cell membrane</keyword>
<dbReference type="GO" id="GO:0005886">
    <property type="term" value="C:plasma membrane"/>
    <property type="evidence" value="ECO:0007669"/>
    <property type="project" value="UniProtKB-SubCell"/>
</dbReference>
<gene>
    <name evidence="9" type="ORF">CHU95_01600</name>
</gene>
<keyword evidence="10" id="KW-1185">Reference proteome</keyword>
<evidence type="ECO:0000256" key="8">
    <source>
        <dbReference type="SAM" id="Phobius"/>
    </source>
</evidence>
<feature type="transmembrane region" description="Helical" evidence="8">
    <location>
        <begin position="47"/>
        <end position="69"/>
    </location>
</feature>
<comment type="cofactor">
    <cofactor evidence="7">
        <name>Mg(2+)</name>
        <dbReference type="ChEBI" id="CHEBI:18420"/>
    </cofactor>
</comment>
<feature type="binding site" evidence="7">
    <location>
        <position position="212"/>
    </location>
    <ligand>
        <name>Mg(2+)</name>
        <dbReference type="ChEBI" id="CHEBI:18420"/>
    </ligand>
</feature>
<evidence type="ECO:0000313" key="9">
    <source>
        <dbReference type="EMBL" id="OYQ37412.1"/>
    </source>
</evidence>
<feature type="transmembrane region" description="Helical" evidence="8">
    <location>
        <begin position="75"/>
        <end position="92"/>
    </location>
</feature>
<proteinExistence type="predicted"/>
<protein>
    <recommendedName>
        <fullName evidence="11">Undecaprenyl-phosphate alpha-N-acetylglucosaminyl 1-phosphate transferase</fullName>
    </recommendedName>
</protein>
<feature type="transmembrane region" description="Helical" evidence="8">
    <location>
        <begin position="6"/>
        <end position="27"/>
    </location>
</feature>
<dbReference type="EMBL" id="NOXU01000015">
    <property type="protein sequence ID" value="OYQ37412.1"/>
    <property type="molecule type" value="Genomic_DNA"/>
</dbReference>
<dbReference type="GO" id="GO:0044038">
    <property type="term" value="P:cell wall macromolecule biosynthetic process"/>
    <property type="evidence" value="ECO:0007669"/>
    <property type="project" value="TreeGrafter"/>
</dbReference>
<comment type="subcellular location">
    <subcellularLocation>
        <location evidence="1">Cell membrane</location>
        <topology evidence="1">Multi-pass membrane protein</topology>
    </subcellularLocation>
</comment>
<dbReference type="GO" id="GO:0016780">
    <property type="term" value="F:phosphotransferase activity, for other substituted phosphate groups"/>
    <property type="evidence" value="ECO:0007669"/>
    <property type="project" value="InterPro"/>
</dbReference>
<organism evidence="9 10">
    <name type="scientific">Niveispirillum lacus</name>
    <dbReference type="NCBI Taxonomy" id="1981099"/>
    <lineage>
        <taxon>Bacteria</taxon>
        <taxon>Pseudomonadati</taxon>
        <taxon>Pseudomonadota</taxon>
        <taxon>Alphaproteobacteria</taxon>
        <taxon>Rhodospirillales</taxon>
        <taxon>Azospirillaceae</taxon>
        <taxon>Niveispirillum</taxon>
    </lineage>
</organism>
<feature type="transmembrane region" description="Helical" evidence="8">
    <location>
        <begin position="104"/>
        <end position="124"/>
    </location>
</feature>
<evidence type="ECO:0000256" key="7">
    <source>
        <dbReference type="PIRSR" id="PIRSR600715-1"/>
    </source>
</evidence>
<evidence type="ECO:0000256" key="3">
    <source>
        <dbReference type="ARBA" id="ARBA00022679"/>
    </source>
</evidence>
<accession>A0A255Z7L6</accession>
<keyword evidence="4 8" id="KW-0812">Transmembrane</keyword>
<keyword evidence="5 8" id="KW-1133">Transmembrane helix</keyword>
<dbReference type="GO" id="GO:0046872">
    <property type="term" value="F:metal ion binding"/>
    <property type="evidence" value="ECO:0007669"/>
    <property type="project" value="UniProtKB-KW"/>
</dbReference>
<dbReference type="Pfam" id="PF00953">
    <property type="entry name" value="Glycos_transf_4"/>
    <property type="match status" value="1"/>
</dbReference>
<sequence>MAKLEYLVALVLQIALSAIICFAAAPIGNALGIMDKPDSLRKLHRGAVPLVGGLAILLPATLIGGGLSYLDGVGLHWVIVPVMTILFVMGMLDDRQHLPPVVRLSVSLVMFSFAIILAPQLALTSLDFGGGTRIDVPPFMGAMLTIISLVGFQYAFNMSDGANGVASGMAMIWALFFAMAGTGTLSMLALLIVAGGAVFLAFNMRGRIFLGDSGAYGISAVMGLLGLAITGQADSSLTNMQLMGLFLLPVIDCLRLIVSRLRAGRAPFSPDREHLHHYLLRWLVSPTRTALAYWSIVAVPNMAGVLVGGVSGFALTVGLTLLMYRFAIARTAAVPAPAVVGGDLR</sequence>
<keyword evidence="7" id="KW-0479">Metal-binding</keyword>
<dbReference type="Proteomes" id="UP000216998">
    <property type="component" value="Unassembled WGS sequence"/>
</dbReference>
<feature type="binding site" evidence="7">
    <location>
        <position position="157"/>
    </location>
    <ligand>
        <name>Mg(2+)</name>
        <dbReference type="ChEBI" id="CHEBI:18420"/>
    </ligand>
</feature>
<evidence type="ECO:0000256" key="1">
    <source>
        <dbReference type="ARBA" id="ARBA00004651"/>
    </source>
</evidence>
<feature type="transmembrane region" description="Helical" evidence="8">
    <location>
        <begin position="136"/>
        <end position="155"/>
    </location>
</feature>
<evidence type="ECO:0000256" key="2">
    <source>
        <dbReference type="ARBA" id="ARBA00022475"/>
    </source>
</evidence>
<name>A0A255Z7L6_9PROT</name>
<evidence type="ECO:0000256" key="6">
    <source>
        <dbReference type="ARBA" id="ARBA00023136"/>
    </source>
</evidence>
<dbReference type="CDD" id="cd06853">
    <property type="entry name" value="GT_WecA_like"/>
    <property type="match status" value="1"/>
</dbReference>
<evidence type="ECO:0000256" key="4">
    <source>
        <dbReference type="ARBA" id="ARBA00022692"/>
    </source>
</evidence>
<feature type="transmembrane region" description="Helical" evidence="8">
    <location>
        <begin position="214"/>
        <end position="233"/>
    </location>
</feature>